<reference evidence="7" key="2">
    <citation type="submission" date="2018-05" db="EMBL/GenBank/DDBJ databases">
        <title>OpunRS2 (Oryza punctata Reference Sequence Version 2).</title>
        <authorList>
            <person name="Zhang J."/>
            <person name="Kudrna D."/>
            <person name="Lee S."/>
            <person name="Talag J."/>
            <person name="Welchert J."/>
            <person name="Wing R.A."/>
        </authorList>
    </citation>
    <scope>NUCLEOTIDE SEQUENCE [LARGE SCALE GENOMIC DNA]</scope>
</reference>
<dbReference type="SUPFAM" id="SSF46785">
    <property type="entry name" value="Winged helix' DNA-binding domain"/>
    <property type="match status" value="1"/>
</dbReference>
<feature type="active site" description="Proton acceptor" evidence="4">
    <location>
        <position position="273"/>
    </location>
</feature>
<dbReference type="InterPro" id="IPR001077">
    <property type="entry name" value="COMT_C"/>
</dbReference>
<evidence type="ECO:0000313" key="7">
    <source>
        <dbReference type="EnsemblPlants" id="OPUNC08G04110.1"/>
    </source>
</evidence>
<dbReference type="PIRSF" id="PIRSF005739">
    <property type="entry name" value="O-mtase"/>
    <property type="match status" value="1"/>
</dbReference>
<dbReference type="FunFam" id="3.40.50.150:FF:000206">
    <property type="entry name" value="O-methyltransferase ZRP4"/>
    <property type="match status" value="1"/>
</dbReference>
<dbReference type="FunFam" id="1.10.10.10:FF:000213">
    <property type="entry name" value="Coniferyl alcohol 9-O-methyltransferase"/>
    <property type="match status" value="1"/>
</dbReference>
<dbReference type="Gene3D" id="1.10.10.10">
    <property type="entry name" value="Winged helix-like DNA-binding domain superfamily/Winged helix DNA-binding domain"/>
    <property type="match status" value="1"/>
</dbReference>
<dbReference type="Gene3D" id="3.40.50.150">
    <property type="entry name" value="Vaccinia Virus protein VP39"/>
    <property type="match status" value="1"/>
</dbReference>
<dbReference type="InterPro" id="IPR012967">
    <property type="entry name" value="COMT_dimerisation"/>
</dbReference>
<dbReference type="Proteomes" id="UP000026962">
    <property type="component" value="Chromosome 8"/>
</dbReference>
<dbReference type="Pfam" id="PF08100">
    <property type="entry name" value="Dimerisation"/>
    <property type="match status" value="1"/>
</dbReference>
<dbReference type="InterPro" id="IPR036390">
    <property type="entry name" value="WH_DNA-bd_sf"/>
</dbReference>
<keyword evidence="3" id="KW-0949">S-adenosyl-L-methionine</keyword>
<evidence type="ECO:0000259" key="5">
    <source>
        <dbReference type="Pfam" id="PF00891"/>
    </source>
</evidence>
<sequence>MDQNQPIPVPLTTTGSDADADELLQAQAELCCHASRYMESMALKCAIDLGIPSAIHRNGGSASLPELLATLPIAANKKPFLSRLMRTLTVSGIFARGTSADGTTSVYQLTAASQLLVDSIPLNLLPFTKGVLSTYHFRSFLCLGEWFQDDGDATPFAMAHGGTDVWGAMSLDRTLAAGFDASMASDSNFLAEIAIRRHAGAFMNVSSLVDVGGGDGSMARAIVKAFPHIKCLVLDLPHVVHGIPADGFVQYVAGDMMDFVPPADVVLLKLVLHDWSDEDCVRILSRCREAISNREEGKVIIIDTVIGSPSQQIYEAQLFMDLCMMTVTTGKEREEKEWHMIFLKAGFTQYKILPILGIKSLIEVYP</sequence>
<evidence type="ECO:0000256" key="4">
    <source>
        <dbReference type="PIRSR" id="PIRSR005739-1"/>
    </source>
</evidence>
<dbReference type="EnsemblPlants" id="OPUNC08G04110.1">
    <property type="protein sequence ID" value="OPUNC08G04110.1"/>
    <property type="gene ID" value="OPUNC08G04110"/>
</dbReference>
<dbReference type="InterPro" id="IPR029063">
    <property type="entry name" value="SAM-dependent_MTases_sf"/>
</dbReference>
<feature type="domain" description="O-methyltransferase dimerisation" evidence="6">
    <location>
        <begin position="33"/>
        <end position="118"/>
    </location>
</feature>
<dbReference type="Gramene" id="OPUNC08G04110.1">
    <property type="protein sequence ID" value="OPUNC08G04110.1"/>
    <property type="gene ID" value="OPUNC08G04110"/>
</dbReference>
<dbReference type="OMA" id="AELCCHA"/>
<keyword evidence="2" id="KW-0808">Transferase</keyword>
<accession>A0A0E0LRP9</accession>
<dbReference type="eggNOG" id="KOG3178">
    <property type="taxonomic scope" value="Eukaryota"/>
</dbReference>
<name>A0A0E0LRP9_ORYPU</name>
<evidence type="ECO:0000256" key="3">
    <source>
        <dbReference type="ARBA" id="ARBA00022691"/>
    </source>
</evidence>
<organism evidence="7">
    <name type="scientific">Oryza punctata</name>
    <name type="common">Red rice</name>
    <dbReference type="NCBI Taxonomy" id="4537"/>
    <lineage>
        <taxon>Eukaryota</taxon>
        <taxon>Viridiplantae</taxon>
        <taxon>Streptophyta</taxon>
        <taxon>Embryophyta</taxon>
        <taxon>Tracheophyta</taxon>
        <taxon>Spermatophyta</taxon>
        <taxon>Magnoliopsida</taxon>
        <taxon>Liliopsida</taxon>
        <taxon>Poales</taxon>
        <taxon>Poaceae</taxon>
        <taxon>BOP clade</taxon>
        <taxon>Oryzoideae</taxon>
        <taxon>Oryzeae</taxon>
        <taxon>Oryzinae</taxon>
        <taxon>Oryza</taxon>
    </lineage>
</organism>
<dbReference type="GO" id="GO:0046983">
    <property type="term" value="F:protein dimerization activity"/>
    <property type="evidence" value="ECO:0007669"/>
    <property type="project" value="InterPro"/>
</dbReference>
<evidence type="ECO:0000259" key="6">
    <source>
        <dbReference type="Pfam" id="PF08100"/>
    </source>
</evidence>
<dbReference type="PROSITE" id="PS51683">
    <property type="entry name" value="SAM_OMT_II"/>
    <property type="match status" value="1"/>
</dbReference>
<protein>
    <recommendedName>
        <fullName evidence="9">O-methyltransferase domain-containing protein</fullName>
    </recommendedName>
</protein>
<feature type="domain" description="O-methyltransferase C-terminal" evidence="5">
    <location>
        <begin position="142"/>
        <end position="347"/>
    </location>
</feature>
<reference evidence="7" key="1">
    <citation type="submission" date="2015-04" db="UniProtKB">
        <authorList>
            <consortium name="EnsemblPlants"/>
        </authorList>
    </citation>
    <scope>IDENTIFICATION</scope>
</reference>
<dbReference type="AlphaFoldDB" id="A0A0E0LRP9"/>
<keyword evidence="1" id="KW-0489">Methyltransferase</keyword>
<evidence type="ECO:0008006" key="9">
    <source>
        <dbReference type="Google" id="ProtNLM"/>
    </source>
</evidence>
<keyword evidence="8" id="KW-1185">Reference proteome</keyword>
<dbReference type="PANTHER" id="PTHR11746">
    <property type="entry name" value="O-METHYLTRANSFERASE"/>
    <property type="match status" value="1"/>
</dbReference>
<evidence type="ECO:0000256" key="2">
    <source>
        <dbReference type="ARBA" id="ARBA00022679"/>
    </source>
</evidence>
<dbReference type="InterPro" id="IPR016461">
    <property type="entry name" value="COMT-like"/>
</dbReference>
<dbReference type="GO" id="GO:0008171">
    <property type="term" value="F:O-methyltransferase activity"/>
    <property type="evidence" value="ECO:0007669"/>
    <property type="project" value="InterPro"/>
</dbReference>
<evidence type="ECO:0000256" key="1">
    <source>
        <dbReference type="ARBA" id="ARBA00022603"/>
    </source>
</evidence>
<proteinExistence type="predicted"/>
<dbReference type="SUPFAM" id="SSF53335">
    <property type="entry name" value="S-adenosyl-L-methionine-dependent methyltransferases"/>
    <property type="match status" value="1"/>
</dbReference>
<dbReference type="Pfam" id="PF00891">
    <property type="entry name" value="Methyltransf_2"/>
    <property type="match status" value="1"/>
</dbReference>
<dbReference type="HOGENOM" id="CLU_005533_7_0_1"/>
<dbReference type="GO" id="GO:0032259">
    <property type="term" value="P:methylation"/>
    <property type="evidence" value="ECO:0007669"/>
    <property type="project" value="UniProtKB-KW"/>
</dbReference>
<dbReference type="InterPro" id="IPR036388">
    <property type="entry name" value="WH-like_DNA-bd_sf"/>
</dbReference>
<evidence type="ECO:0000313" key="8">
    <source>
        <dbReference type="Proteomes" id="UP000026962"/>
    </source>
</evidence>